<reference evidence="1 2" key="1">
    <citation type="submission" date="2022-08" db="EMBL/GenBank/DDBJ databases">
        <title>Whole genome sequencing-based tracing of a 2022 introduction and outbreak of Xanthomonas hortorum pv. pelargonii.</title>
        <authorList>
            <person name="Iruegas-Bocardo F."/>
            <person name="Weisberg A.K."/>
            <person name="Riutta E.R."/>
            <person name="Kilday K."/>
            <person name="Bonkowski J.C."/>
            <person name="Creswell T."/>
            <person name="Daughtrey M.L."/>
            <person name="Rane K."/>
            <person name="Grunwald N.J."/>
            <person name="Chang J.H."/>
            <person name="Putnam M.L."/>
        </authorList>
    </citation>
    <scope>NUCLEOTIDE SEQUENCE [LARGE SCALE GENOMIC DNA]</scope>
    <source>
        <strain evidence="1 2">22-323</strain>
    </source>
</reference>
<sequence>MLLRAVGGEFQDHEQLTASSASTTIIRVNSSGAAMPPEVQELQDAITSIPGITDAAVDKVDLSDVTESDFSLLPYADLPLGALKRTKGGLDNELAISVNFGITRDPKGLKALEFISWWVRDSARAGEPMQIRSVALPPIGDQFGTSLRFCIDYFYADPEQDIGKLLSKVGKLAAGLNSAKGLYPQVVAS</sequence>
<gene>
    <name evidence="1" type="ORF">NYR97_07545</name>
</gene>
<proteinExistence type="predicted"/>
<organism evidence="1 2">
    <name type="scientific">Xanthomonas hydrangeae</name>
    <dbReference type="NCBI Taxonomy" id="2775159"/>
    <lineage>
        <taxon>Bacteria</taxon>
        <taxon>Pseudomonadati</taxon>
        <taxon>Pseudomonadota</taxon>
        <taxon>Gammaproteobacteria</taxon>
        <taxon>Lysobacterales</taxon>
        <taxon>Lysobacteraceae</taxon>
        <taxon>Xanthomonas</taxon>
    </lineage>
</organism>
<evidence type="ECO:0008006" key="3">
    <source>
        <dbReference type="Google" id="ProtNLM"/>
    </source>
</evidence>
<name>A0AAU0BDX6_9XANT</name>
<dbReference type="EMBL" id="CP103836">
    <property type="protein sequence ID" value="WOB51218.1"/>
    <property type="molecule type" value="Genomic_DNA"/>
</dbReference>
<dbReference type="AlphaFoldDB" id="A0AAU0BDX6"/>
<protein>
    <recommendedName>
        <fullName evidence="3">Phage tail protein</fullName>
    </recommendedName>
</protein>
<evidence type="ECO:0000313" key="1">
    <source>
        <dbReference type="EMBL" id="WOB51218.1"/>
    </source>
</evidence>
<accession>A0AAU0BDX6</accession>
<keyword evidence="2" id="KW-1185">Reference proteome</keyword>
<evidence type="ECO:0000313" key="2">
    <source>
        <dbReference type="Proteomes" id="UP001302716"/>
    </source>
</evidence>
<dbReference type="Proteomes" id="UP001302716">
    <property type="component" value="Chromosome"/>
</dbReference>
<dbReference type="RefSeq" id="WP_316697355.1">
    <property type="nucleotide sequence ID" value="NZ_CP103836.1"/>
</dbReference>